<sequence length="389" mass="43861">MRWIKLILLFCFLNLSTGCWDLVEIDDQALVMASGLDYAENNQVEVTLQFALPAGIATTQGGVGKTVMAITEKGKDGLAALQKIQEQLPRKIFLGHRSIVVIGEKYARHGIEQVLDEFMRSPYSRSNTYILTAHGTTAKELLQTPFLYEQIPAIGLKKNQLGGFSLSIKLPEFLNAIASYGRSPITGAVRLIDNTSEGKLFRIDEVAVYRENKLSGFLAQREANSLFWLPNGPKHNDMTIKVKEKTAFQKGTITCQILRPSAKIHADIKKGKPSFTFDLKVSGRVMENDSNLDLSSVSNLKLVENKFSEHIEQLSRRTIQQLQQKLKTDALGFGEVLHREHPYYWKKIKEQWEQDLYPNVPVAVKVDVNIERIGRTQGPAHLKQKDILK</sequence>
<dbReference type="InterPro" id="IPR038501">
    <property type="entry name" value="Spore_GerAC_C_sf"/>
</dbReference>
<keyword evidence="5" id="KW-0472">Membrane</keyword>
<dbReference type="PANTHER" id="PTHR35789">
    <property type="entry name" value="SPORE GERMINATION PROTEIN B3"/>
    <property type="match status" value="1"/>
</dbReference>
<evidence type="ECO:0000256" key="6">
    <source>
        <dbReference type="ARBA" id="ARBA00023139"/>
    </source>
</evidence>
<keyword evidence="4 8" id="KW-0732">Signal</keyword>
<dbReference type="Pfam" id="PF05504">
    <property type="entry name" value="Spore_GerAC"/>
    <property type="match status" value="1"/>
</dbReference>
<dbReference type="InterPro" id="IPR057336">
    <property type="entry name" value="GerAC_N"/>
</dbReference>
<dbReference type="EMBL" id="JAYJLD010000019">
    <property type="protein sequence ID" value="MEB3102597.1"/>
    <property type="molecule type" value="Genomic_DNA"/>
</dbReference>
<dbReference type="PROSITE" id="PS51257">
    <property type="entry name" value="PROKAR_LIPOPROTEIN"/>
    <property type="match status" value="1"/>
</dbReference>
<dbReference type="Gene3D" id="3.30.300.210">
    <property type="entry name" value="Nutrient germinant receptor protein C, domain 3"/>
    <property type="match status" value="1"/>
</dbReference>
<dbReference type="Proteomes" id="UP001310386">
    <property type="component" value="Unassembled WGS sequence"/>
</dbReference>
<comment type="similarity">
    <text evidence="2">Belongs to the GerABKC lipoprotein family.</text>
</comment>
<dbReference type="Gene3D" id="6.20.190.10">
    <property type="entry name" value="Nutrient germinant receptor protein C, domain 1"/>
    <property type="match status" value="1"/>
</dbReference>
<dbReference type="Pfam" id="PF25198">
    <property type="entry name" value="Spore_GerAC_N"/>
    <property type="match status" value="1"/>
</dbReference>
<dbReference type="NCBIfam" id="TIGR02887">
    <property type="entry name" value="spore_ger_x_C"/>
    <property type="match status" value="1"/>
</dbReference>
<keyword evidence="12" id="KW-1185">Reference proteome</keyword>
<reference evidence="11" key="1">
    <citation type="submission" date="2023-12" db="EMBL/GenBank/DDBJ databases">
        <title>Fervidustalea candida gen. nov., sp. nov., a novel member of the family Paenibacillaceae isolated from a geothermal area.</title>
        <authorList>
            <person name="Li W.-J."/>
            <person name="Jiao J.-Y."/>
            <person name="Chen Y."/>
        </authorList>
    </citation>
    <scope>NUCLEOTIDE SEQUENCE</scope>
    <source>
        <strain evidence="11">SYSU GA230002</strain>
    </source>
</reference>
<keyword evidence="3" id="KW-0309">Germination</keyword>
<evidence type="ECO:0000313" key="11">
    <source>
        <dbReference type="EMBL" id="MEB3102597.1"/>
    </source>
</evidence>
<feature type="domain" description="Spore germination GerAC-like C-terminal" evidence="9">
    <location>
        <begin position="205"/>
        <end position="374"/>
    </location>
</feature>
<accession>A0ABU5ZJ96</accession>
<gene>
    <name evidence="11" type="ORF">VF724_13080</name>
</gene>
<dbReference type="InterPro" id="IPR046953">
    <property type="entry name" value="Spore_GerAC-like_C"/>
</dbReference>
<evidence type="ECO:0000313" key="12">
    <source>
        <dbReference type="Proteomes" id="UP001310386"/>
    </source>
</evidence>
<protein>
    <submittedName>
        <fullName evidence="11">Ger(X)C family spore germination protein</fullName>
    </submittedName>
</protein>
<dbReference type="RefSeq" id="WP_371754719.1">
    <property type="nucleotide sequence ID" value="NZ_JAYJLD010000019.1"/>
</dbReference>
<feature type="signal peptide" evidence="8">
    <location>
        <begin position="1"/>
        <end position="21"/>
    </location>
</feature>
<evidence type="ECO:0000259" key="10">
    <source>
        <dbReference type="Pfam" id="PF25198"/>
    </source>
</evidence>
<evidence type="ECO:0000256" key="1">
    <source>
        <dbReference type="ARBA" id="ARBA00004635"/>
    </source>
</evidence>
<name>A0ABU5ZJ96_9BACL</name>
<keyword evidence="7" id="KW-0449">Lipoprotein</keyword>
<organism evidence="11 12">
    <name type="scientific">Ferviditalea candida</name>
    <dbReference type="NCBI Taxonomy" id="3108399"/>
    <lineage>
        <taxon>Bacteria</taxon>
        <taxon>Bacillati</taxon>
        <taxon>Bacillota</taxon>
        <taxon>Bacilli</taxon>
        <taxon>Bacillales</taxon>
        <taxon>Paenibacillaceae</taxon>
        <taxon>Ferviditalea</taxon>
    </lineage>
</organism>
<comment type="subcellular location">
    <subcellularLocation>
        <location evidence="1">Membrane</location>
        <topology evidence="1">Lipid-anchor</topology>
    </subcellularLocation>
</comment>
<dbReference type="InterPro" id="IPR008844">
    <property type="entry name" value="Spore_GerAC-like"/>
</dbReference>
<evidence type="ECO:0000256" key="7">
    <source>
        <dbReference type="ARBA" id="ARBA00023288"/>
    </source>
</evidence>
<evidence type="ECO:0000256" key="4">
    <source>
        <dbReference type="ARBA" id="ARBA00022729"/>
    </source>
</evidence>
<dbReference type="PANTHER" id="PTHR35789:SF1">
    <property type="entry name" value="SPORE GERMINATION PROTEIN B3"/>
    <property type="match status" value="1"/>
</dbReference>
<evidence type="ECO:0000256" key="3">
    <source>
        <dbReference type="ARBA" id="ARBA00022544"/>
    </source>
</evidence>
<comment type="caution">
    <text evidence="11">The sequence shown here is derived from an EMBL/GenBank/DDBJ whole genome shotgun (WGS) entry which is preliminary data.</text>
</comment>
<feature type="domain" description="Spore germination protein N-terminal" evidence="10">
    <location>
        <begin position="22"/>
        <end position="190"/>
    </location>
</feature>
<evidence type="ECO:0000256" key="2">
    <source>
        <dbReference type="ARBA" id="ARBA00007886"/>
    </source>
</evidence>
<evidence type="ECO:0000256" key="8">
    <source>
        <dbReference type="SAM" id="SignalP"/>
    </source>
</evidence>
<evidence type="ECO:0000256" key="5">
    <source>
        <dbReference type="ARBA" id="ARBA00023136"/>
    </source>
</evidence>
<proteinExistence type="inferred from homology"/>
<feature type="chain" id="PRO_5045332985" evidence="8">
    <location>
        <begin position="22"/>
        <end position="389"/>
    </location>
</feature>
<keyword evidence="6" id="KW-0564">Palmitate</keyword>
<evidence type="ECO:0000259" key="9">
    <source>
        <dbReference type="Pfam" id="PF05504"/>
    </source>
</evidence>